<dbReference type="Gene3D" id="3.30.70.100">
    <property type="match status" value="1"/>
</dbReference>
<dbReference type="HOGENOM" id="CLU_115019_0_2_1"/>
<feature type="domain" description="EthD" evidence="2">
    <location>
        <begin position="24"/>
        <end position="122"/>
    </location>
</feature>
<dbReference type="KEGG" id="trr:M419DRAFT_133783"/>
<dbReference type="InterPro" id="IPR009799">
    <property type="entry name" value="EthD_dom"/>
</dbReference>
<dbReference type="GO" id="GO:0016491">
    <property type="term" value="F:oxidoreductase activity"/>
    <property type="evidence" value="ECO:0007669"/>
    <property type="project" value="InterPro"/>
</dbReference>
<evidence type="ECO:0000313" key="4">
    <source>
        <dbReference type="Proteomes" id="UP000024376"/>
    </source>
</evidence>
<reference evidence="4" key="1">
    <citation type="journal article" date="2013" name="Ind. Biotechnol.">
        <title>Comparative genomics analysis of Trichoderma reesei strains.</title>
        <authorList>
            <person name="Koike H."/>
            <person name="Aerts A."/>
            <person name="LaButti K."/>
            <person name="Grigoriev I.V."/>
            <person name="Baker S.E."/>
        </authorList>
    </citation>
    <scope>NUCLEOTIDE SEQUENCE [LARGE SCALE GENOMIC DNA]</scope>
    <source>
        <strain evidence="4">ATCC 56765 / BCRC 32924 / NRRL 11460 / Rut C-30</strain>
    </source>
</reference>
<evidence type="ECO:0000259" key="2">
    <source>
        <dbReference type="Pfam" id="PF07110"/>
    </source>
</evidence>
<comment type="similarity">
    <text evidence="1">Belongs to the tpcK family.</text>
</comment>
<dbReference type="EMBL" id="KI911164">
    <property type="protein sequence ID" value="ETR98270.1"/>
    <property type="molecule type" value="Genomic_DNA"/>
</dbReference>
<accession>A0A024S1E5</accession>
<dbReference type="OrthoDB" id="3454835at2759"/>
<protein>
    <recommendedName>
        <fullName evidence="2">EthD domain-containing protein</fullName>
    </recommendedName>
</protein>
<evidence type="ECO:0000313" key="3">
    <source>
        <dbReference type="EMBL" id="ETR98270.1"/>
    </source>
</evidence>
<dbReference type="InterPro" id="IPR011008">
    <property type="entry name" value="Dimeric_a/b-barrel"/>
</dbReference>
<proteinExistence type="inferred from homology"/>
<sequence length="143" mass="15642">MTDKLGPAIPPGGVWRMTVWGKRKDGLSKEEFSRRFAQHGRLAGPLLVKYNGISYLQHHLTDNYINEVNKELGPQHPLPFPIADVDGITTLTFPTAKDLAAFIVDAGQDEALNADAAECVDKTTIQLSLGDELAVVKDGKFLL</sequence>
<evidence type="ECO:0000256" key="1">
    <source>
        <dbReference type="ARBA" id="ARBA00005986"/>
    </source>
</evidence>
<organism evidence="3 4">
    <name type="scientific">Hypocrea jecorina (strain ATCC 56765 / BCRC 32924 / NRRL 11460 / Rut C-30)</name>
    <name type="common">Trichoderma reesei</name>
    <dbReference type="NCBI Taxonomy" id="1344414"/>
    <lineage>
        <taxon>Eukaryota</taxon>
        <taxon>Fungi</taxon>
        <taxon>Dikarya</taxon>
        <taxon>Ascomycota</taxon>
        <taxon>Pezizomycotina</taxon>
        <taxon>Sordariomycetes</taxon>
        <taxon>Hypocreomycetidae</taxon>
        <taxon>Hypocreales</taxon>
        <taxon>Hypocreaceae</taxon>
        <taxon>Trichoderma</taxon>
    </lineage>
</organism>
<dbReference type="Pfam" id="PF07110">
    <property type="entry name" value="EthD"/>
    <property type="match status" value="1"/>
</dbReference>
<dbReference type="SUPFAM" id="SSF54909">
    <property type="entry name" value="Dimeric alpha+beta barrel"/>
    <property type="match status" value="1"/>
</dbReference>
<gene>
    <name evidence="3" type="ORF">M419DRAFT_133783</name>
</gene>
<dbReference type="AlphaFoldDB" id="A0A024S1E5"/>
<dbReference type="Proteomes" id="UP000024376">
    <property type="component" value="Unassembled WGS sequence"/>
</dbReference>
<name>A0A024S1E5_HYPJR</name>